<feature type="compositionally biased region" description="Low complexity" evidence="2">
    <location>
        <begin position="526"/>
        <end position="541"/>
    </location>
</feature>
<dbReference type="InterPro" id="IPR001212">
    <property type="entry name" value="Somatomedin_B_dom"/>
</dbReference>
<keyword evidence="6" id="KW-1185">Reference proteome</keyword>
<evidence type="ECO:0000256" key="2">
    <source>
        <dbReference type="SAM" id="MobiDB-lite"/>
    </source>
</evidence>
<feature type="domain" description="SMB" evidence="4">
    <location>
        <begin position="100"/>
        <end position="145"/>
    </location>
</feature>
<protein>
    <recommendedName>
        <fullName evidence="4">SMB domain-containing protein</fullName>
    </recommendedName>
</protein>
<keyword evidence="3" id="KW-0732">Signal</keyword>
<feature type="chain" id="PRO_5043371666" description="SMB domain-containing protein" evidence="3">
    <location>
        <begin position="21"/>
        <end position="622"/>
    </location>
</feature>
<accession>A0AAV4IE19</accession>
<dbReference type="SUPFAM" id="SSF90188">
    <property type="entry name" value="Somatomedin B domain"/>
    <property type="match status" value="1"/>
</dbReference>
<keyword evidence="1" id="KW-1015">Disulfide bond</keyword>
<sequence length="622" mass="69391">MDVSHSLVYLFWALIAITEAKKSVVIVKAKSPPNSQSAAVTTSPIWSSETSPTSSFGHPAFVTVPYQYTKCHEVVTSFAYDEDLCAGASDPEKYLDLGSPRYTCLNRCGHTPTYGARFYECGCDVNCKTHGDCCRDMPDLCPELHNTDNLVGPDISIRFTSCGTFLCIMKPYVEGPVFSFSTKPYPRYTPAIVHRKNAVPFKPRSLVKYAKSLYIYKVLDIKRKVIFHNFATYKFYEAATSIPLFIPTVLDLKCSPDDLSTEAHSFPSALQLLPWCLVTKVEGALTHYHRPSVTFQMLNCRCEDGSYVKEHVHNACLGLNSSQHVRYRHPLQELQLKYARDVPLPNKNCMLQDITYTGIMRKTGVLDRKTPLKMRLSPVLSQPKKLQQAANNKVDEWFSEANGRNVRVIVELSNTAERRFVCPSIRSTLQSCKIEMCADGGLLWIDGLSGLRSCIFPTRIRVDTIDKPATLMPLCTCLVIMTTVSNLGLWEVKKLTLDRSTECLLSLKAIPKKHDPLDATLELRESSSSPTGSSWSTEWSSDQPDTDQLSRRLAGIAQSCPEDGDHTFQICFLSGREGNSASACLTLGSESHSGSHAKHTGGLFLVMSFSIFKNLVIYFISD</sequence>
<dbReference type="AlphaFoldDB" id="A0AAV4IE19"/>
<dbReference type="Gene3D" id="4.10.410.20">
    <property type="match status" value="1"/>
</dbReference>
<gene>
    <name evidence="5" type="ORF">ElyMa_006606200</name>
</gene>
<feature type="signal peptide" evidence="3">
    <location>
        <begin position="1"/>
        <end position="20"/>
    </location>
</feature>
<name>A0AAV4IE19_9GAST</name>
<evidence type="ECO:0000256" key="3">
    <source>
        <dbReference type="SAM" id="SignalP"/>
    </source>
</evidence>
<feature type="region of interest" description="Disordered" evidence="2">
    <location>
        <begin position="523"/>
        <end position="546"/>
    </location>
</feature>
<organism evidence="5 6">
    <name type="scientific">Elysia marginata</name>
    <dbReference type="NCBI Taxonomy" id="1093978"/>
    <lineage>
        <taxon>Eukaryota</taxon>
        <taxon>Metazoa</taxon>
        <taxon>Spiralia</taxon>
        <taxon>Lophotrochozoa</taxon>
        <taxon>Mollusca</taxon>
        <taxon>Gastropoda</taxon>
        <taxon>Heterobranchia</taxon>
        <taxon>Euthyneura</taxon>
        <taxon>Panpulmonata</taxon>
        <taxon>Sacoglossa</taxon>
        <taxon>Placobranchoidea</taxon>
        <taxon>Plakobranchidae</taxon>
        <taxon>Elysia</taxon>
    </lineage>
</organism>
<evidence type="ECO:0000313" key="5">
    <source>
        <dbReference type="EMBL" id="GFS08859.1"/>
    </source>
</evidence>
<comment type="caution">
    <text evidence="5">The sequence shown here is derived from an EMBL/GenBank/DDBJ whole genome shotgun (WGS) entry which is preliminary data.</text>
</comment>
<dbReference type="PROSITE" id="PS50958">
    <property type="entry name" value="SMB_2"/>
    <property type="match status" value="1"/>
</dbReference>
<dbReference type="EMBL" id="BMAT01013269">
    <property type="protein sequence ID" value="GFS08859.1"/>
    <property type="molecule type" value="Genomic_DNA"/>
</dbReference>
<dbReference type="InterPro" id="IPR036024">
    <property type="entry name" value="Somatomedin_B-like_dom_sf"/>
</dbReference>
<dbReference type="Proteomes" id="UP000762676">
    <property type="component" value="Unassembled WGS sequence"/>
</dbReference>
<proteinExistence type="predicted"/>
<dbReference type="Pfam" id="PF01033">
    <property type="entry name" value="Somatomedin_B"/>
    <property type="match status" value="1"/>
</dbReference>
<evidence type="ECO:0000259" key="4">
    <source>
        <dbReference type="PROSITE" id="PS50958"/>
    </source>
</evidence>
<evidence type="ECO:0000313" key="6">
    <source>
        <dbReference type="Proteomes" id="UP000762676"/>
    </source>
</evidence>
<reference evidence="5 6" key="1">
    <citation type="journal article" date="2021" name="Elife">
        <title>Chloroplast acquisition without the gene transfer in kleptoplastic sea slugs, Plakobranchus ocellatus.</title>
        <authorList>
            <person name="Maeda T."/>
            <person name="Takahashi S."/>
            <person name="Yoshida T."/>
            <person name="Shimamura S."/>
            <person name="Takaki Y."/>
            <person name="Nagai Y."/>
            <person name="Toyoda A."/>
            <person name="Suzuki Y."/>
            <person name="Arimoto A."/>
            <person name="Ishii H."/>
            <person name="Satoh N."/>
            <person name="Nishiyama T."/>
            <person name="Hasebe M."/>
            <person name="Maruyama T."/>
            <person name="Minagawa J."/>
            <person name="Obokata J."/>
            <person name="Shigenobu S."/>
        </authorList>
    </citation>
    <scope>NUCLEOTIDE SEQUENCE [LARGE SCALE GENOMIC DNA]</scope>
</reference>
<evidence type="ECO:0000256" key="1">
    <source>
        <dbReference type="ARBA" id="ARBA00023157"/>
    </source>
</evidence>